<dbReference type="InterPro" id="IPR043502">
    <property type="entry name" value="DNA/RNA_pol_sf"/>
</dbReference>
<evidence type="ECO:0000256" key="15">
    <source>
        <dbReference type="RuleBase" id="RU365029"/>
    </source>
</evidence>
<keyword evidence="12 15" id="KW-0411">Iron-sulfur</keyword>
<dbReference type="GO" id="GO:0045004">
    <property type="term" value="P:DNA replication proofreading"/>
    <property type="evidence" value="ECO:0007669"/>
    <property type="project" value="TreeGrafter"/>
</dbReference>
<keyword evidence="10 15" id="KW-0239">DNA-directed DNA polymerase</keyword>
<reference evidence="18 19" key="1">
    <citation type="journal article" date="2023" name="Insect Mol. Biol.">
        <title>Genome sequencing provides insights into the evolution of gene families encoding plant cell wall-degrading enzymes in longhorned beetles.</title>
        <authorList>
            <person name="Shin N.R."/>
            <person name="Okamura Y."/>
            <person name="Kirsch R."/>
            <person name="Pauchet Y."/>
        </authorList>
    </citation>
    <scope>NUCLEOTIDE SEQUENCE [LARGE SCALE GENOMIC DNA]</scope>
    <source>
        <strain evidence="18">EAD_L_NR</strain>
    </source>
</reference>
<evidence type="ECO:0000256" key="11">
    <source>
        <dbReference type="ARBA" id="ARBA00023004"/>
    </source>
</evidence>
<feature type="compositionally biased region" description="Polar residues" evidence="16">
    <location>
        <begin position="308"/>
        <end position="317"/>
    </location>
</feature>
<dbReference type="GO" id="GO:0006287">
    <property type="term" value="P:base-excision repair, gap-filling"/>
    <property type="evidence" value="ECO:0007669"/>
    <property type="project" value="TreeGrafter"/>
</dbReference>
<evidence type="ECO:0000256" key="5">
    <source>
        <dbReference type="ARBA" id="ARBA00022695"/>
    </source>
</evidence>
<evidence type="ECO:0000256" key="9">
    <source>
        <dbReference type="ARBA" id="ARBA00022833"/>
    </source>
</evidence>
<dbReference type="EMBL" id="JANEYG010000158">
    <property type="protein sequence ID" value="KAJ8911870.1"/>
    <property type="molecule type" value="Genomic_DNA"/>
</dbReference>
<feature type="domain" description="DNA polymerase epsilon ,catalytic subunit A thumb" evidence="17">
    <location>
        <begin position="19"/>
        <end position="196"/>
    </location>
</feature>
<name>A0AAV8VCZ4_9CUCU</name>
<dbReference type="InterPro" id="IPR029703">
    <property type="entry name" value="POL2"/>
</dbReference>
<keyword evidence="11 15" id="KW-0408">Iron</keyword>
<sequence length="317" mass="36080">MNIININIKVLNVLFEVKRRGELQLIKNFQSSVFEAFLKGDTLESCYAAVAQVADYWLDVLYSHGRNMPDSELFDLISENRSMSKKLEEYGSQKSTSISTAKRLAEFLGDQMVKDAGLACRYVISKKPEGAPVTERAIPLAIFQAEETVQKHYLRKWLKDSSISEVEIRDILDWSYYTERLGGAIQKIITIPAAMQGVPNPVPRVRHPDWLHKKILEKNDNFKQRRITDMLSSCSKKVNSNLPNVKSNTGGNGVSDIEDLNKNKSPSHKLPVVSVKRKRRMDAENEFSEEELGKYWREVLGNPPPYGNTENGKTWDS</sequence>
<proteinExistence type="inferred from homology"/>
<comment type="function">
    <text evidence="15">DNA polymerase II participates in chromosomal DNA replication.</text>
</comment>
<dbReference type="GO" id="GO:0006272">
    <property type="term" value="P:leading strand elongation"/>
    <property type="evidence" value="ECO:0007669"/>
    <property type="project" value="TreeGrafter"/>
</dbReference>
<evidence type="ECO:0000256" key="14">
    <source>
        <dbReference type="ARBA" id="ARBA00023242"/>
    </source>
</evidence>
<keyword evidence="8 15" id="KW-0863">Zinc-finger</keyword>
<dbReference type="InterPro" id="IPR055191">
    <property type="entry name" value="POL2_thumb"/>
</dbReference>
<evidence type="ECO:0000256" key="7">
    <source>
        <dbReference type="ARBA" id="ARBA00022723"/>
    </source>
</evidence>
<comment type="caution">
    <text evidence="18">The sequence shown here is derived from an EMBL/GenBank/DDBJ whole genome shotgun (WGS) entry which is preliminary data.</text>
</comment>
<evidence type="ECO:0000256" key="4">
    <source>
        <dbReference type="ARBA" id="ARBA00022679"/>
    </source>
</evidence>
<dbReference type="PANTHER" id="PTHR10670:SF0">
    <property type="entry name" value="DNA POLYMERASE EPSILON CATALYTIC SUBUNIT A"/>
    <property type="match status" value="1"/>
</dbReference>
<comment type="subcellular location">
    <subcellularLocation>
        <location evidence="1 15">Nucleus</location>
    </subcellularLocation>
</comment>
<dbReference type="FunFam" id="1.10.132.60:FF:000002">
    <property type="entry name" value="DNA polymerase epsilon catalytic subunit"/>
    <property type="match status" value="1"/>
</dbReference>
<keyword evidence="14 15" id="KW-0539">Nucleus</keyword>
<dbReference type="GO" id="GO:0008310">
    <property type="term" value="F:single-stranded DNA 3'-5' DNA exonuclease activity"/>
    <property type="evidence" value="ECO:0007669"/>
    <property type="project" value="TreeGrafter"/>
</dbReference>
<organism evidence="18 19">
    <name type="scientific">Exocentrus adspersus</name>
    <dbReference type="NCBI Taxonomy" id="1586481"/>
    <lineage>
        <taxon>Eukaryota</taxon>
        <taxon>Metazoa</taxon>
        <taxon>Ecdysozoa</taxon>
        <taxon>Arthropoda</taxon>
        <taxon>Hexapoda</taxon>
        <taxon>Insecta</taxon>
        <taxon>Pterygota</taxon>
        <taxon>Neoptera</taxon>
        <taxon>Endopterygota</taxon>
        <taxon>Coleoptera</taxon>
        <taxon>Polyphaga</taxon>
        <taxon>Cucujiformia</taxon>
        <taxon>Chrysomeloidea</taxon>
        <taxon>Cerambycidae</taxon>
        <taxon>Lamiinae</taxon>
        <taxon>Acanthocinini</taxon>
        <taxon>Exocentrus</taxon>
    </lineage>
</organism>
<dbReference type="EC" id="2.7.7.7" evidence="15"/>
<dbReference type="AlphaFoldDB" id="A0AAV8VCZ4"/>
<keyword evidence="3 15" id="KW-0004">4Fe-4S</keyword>
<comment type="cofactor">
    <cofactor evidence="15">
        <name>[4Fe-4S] cluster</name>
        <dbReference type="ChEBI" id="CHEBI:49883"/>
    </cofactor>
</comment>
<keyword evidence="13 15" id="KW-0238">DNA-binding</keyword>
<dbReference type="GO" id="GO:0003887">
    <property type="term" value="F:DNA-directed DNA polymerase activity"/>
    <property type="evidence" value="ECO:0007669"/>
    <property type="project" value="UniProtKB-KW"/>
</dbReference>
<keyword evidence="4 15" id="KW-0808">Transferase</keyword>
<protein>
    <recommendedName>
        <fullName evidence="15">DNA polymerase epsilon catalytic subunit</fullName>
        <ecNumber evidence="15">2.7.7.7</ecNumber>
    </recommendedName>
</protein>
<evidence type="ECO:0000256" key="3">
    <source>
        <dbReference type="ARBA" id="ARBA00022485"/>
    </source>
</evidence>
<dbReference type="GO" id="GO:0000278">
    <property type="term" value="P:mitotic cell cycle"/>
    <property type="evidence" value="ECO:0007669"/>
    <property type="project" value="TreeGrafter"/>
</dbReference>
<keyword evidence="6 15" id="KW-0235">DNA replication</keyword>
<evidence type="ECO:0000256" key="1">
    <source>
        <dbReference type="ARBA" id="ARBA00004123"/>
    </source>
</evidence>
<comment type="catalytic activity">
    <reaction evidence="15">
        <text>DNA(n) + a 2'-deoxyribonucleoside 5'-triphosphate = DNA(n+1) + diphosphate</text>
        <dbReference type="Rhea" id="RHEA:22508"/>
        <dbReference type="Rhea" id="RHEA-COMP:17339"/>
        <dbReference type="Rhea" id="RHEA-COMP:17340"/>
        <dbReference type="ChEBI" id="CHEBI:33019"/>
        <dbReference type="ChEBI" id="CHEBI:61560"/>
        <dbReference type="ChEBI" id="CHEBI:173112"/>
        <dbReference type="EC" id="2.7.7.7"/>
    </reaction>
</comment>
<dbReference type="GO" id="GO:0008270">
    <property type="term" value="F:zinc ion binding"/>
    <property type="evidence" value="ECO:0007669"/>
    <property type="project" value="UniProtKB-KW"/>
</dbReference>
<keyword evidence="9 15" id="KW-0862">Zinc</keyword>
<dbReference type="InterPro" id="IPR042087">
    <property type="entry name" value="DNA_pol_B_thumb"/>
</dbReference>
<keyword evidence="5 15" id="KW-0548">Nucleotidyltransferase</keyword>
<dbReference type="GO" id="GO:0003677">
    <property type="term" value="F:DNA binding"/>
    <property type="evidence" value="ECO:0007669"/>
    <property type="project" value="UniProtKB-KW"/>
</dbReference>
<evidence type="ECO:0000256" key="8">
    <source>
        <dbReference type="ARBA" id="ARBA00022771"/>
    </source>
</evidence>
<evidence type="ECO:0000256" key="13">
    <source>
        <dbReference type="ARBA" id="ARBA00023125"/>
    </source>
</evidence>
<gene>
    <name evidence="18" type="ORF">NQ315_012536</name>
</gene>
<evidence type="ECO:0000313" key="19">
    <source>
        <dbReference type="Proteomes" id="UP001159042"/>
    </source>
</evidence>
<evidence type="ECO:0000256" key="10">
    <source>
        <dbReference type="ARBA" id="ARBA00022932"/>
    </source>
</evidence>
<dbReference type="SUPFAM" id="SSF56672">
    <property type="entry name" value="DNA/RNA polymerases"/>
    <property type="match status" value="1"/>
</dbReference>
<evidence type="ECO:0000256" key="2">
    <source>
        <dbReference type="ARBA" id="ARBA00005755"/>
    </source>
</evidence>
<feature type="region of interest" description="Disordered" evidence="16">
    <location>
        <begin position="298"/>
        <end position="317"/>
    </location>
</feature>
<evidence type="ECO:0000259" key="17">
    <source>
        <dbReference type="Pfam" id="PF22634"/>
    </source>
</evidence>
<keyword evidence="19" id="KW-1185">Reference proteome</keyword>
<accession>A0AAV8VCZ4</accession>
<evidence type="ECO:0000256" key="6">
    <source>
        <dbReference type="ARBA" id="ARBA00022705"/>
    </source>
</evidence>
<dbReference type="Proteomes" id="UP001159042">
    <property type="component" value="Unassembled WGS sequence"/>
</dbReference>
<keyword evidence="7 15" id="KW-0479">Metal-binding</keyword>
<evidence type="ECO:0000256" key="12">
    <source>
        <dbReference type="ARBA" id="ARBA00023014"/>
    </source>
</evidence>
<dbReference type="Gene3D" id="1.10.132.60">
    <property type="entry name" value="DNA polymerase family B, C-terminal domain"/>
    <property type="match status" value="1"/>
</dbReference>
<feature type="compositionally biased region" description="Polar residues" evidence="16">
    <location>
        <begin position="239"/>
        <end position="249"/>
    </location>
</feature>
<evidence type="ECO:0000256" key="16">
    <source>
        <dbReference type="SAM" id="MobiDB-lite"/>
    </source>
</evidence>
<comment type="similarity">
    <text evidence="2 15">Belongs to the DNA polymerase type-B family.</text>
</comment>
<dbReference type="Pfam" id="PF22634">
    <property type="entry name" value="POL2_thumb"/>
    <property type="match status" value="1"/>
</dbReference>
<dbReference type="GO" id="GO:0051539">
    <property type="term" value="F:4 iron, 4 sulfur cluster binding"/>
    <property type="evidence" value="ECO:0007669"/>
    <property type="project" value="UniProtKB-KW"/>
</dbReference>
<feature type="region of interest" description="Disordered" evidence="16">
    <location>
        <begin position="239"/>
        <end position="268"/>
    </location>
</feature>
<dbReference type="GO" id="GO:0008622">
    <property type="term" value="C:epsilon DNA polymerase complex"/>
    <property type="evidence" value="ECO:0007669"/>
    <property type="project" value="InterPro"/>
</dbReference>
<dbReference type="PANTHER" id="PTHR10670">
    <property type="entry name" value="DNA POLYMERASE EPSILON CATALYTIC SUBUNIT A"/>
    <property type="match status" value="1"/>
</dbReference>
<dbReference type="GO" id="GO:0006297">
    <property type="term" value="P:nucleotide-excision repair, DNA gap filling"/>
    <property type="evidence" value="ECO:0007669"/>
    <property type="project" value="TreeGrafter"/>
</dbReference>
<evidence type="ECO:0000313" key="18">
    <source>
        <dbReference type="EMBL" id="KAJ8911870.1"/>
    </source>
</evidence>